<sequence length="450" mass="50198">MSTVTEDIDATEASPEAVSRPTWNPLTRIAFRFTFAYFGLFCVLFAQILFAFAGIATQWLPMDLTIWQMKTLEPVTEWVGRTVFGADVVLRFNGSGDQAAIWVFVFDILVAAVIVTAVWTLLDRRRTEYARLHGWFLTFLRLCLGGQLLLYGFAKLIPIQMPYPPLTTLLSPYGEQHLTGVLWNQVGSVPVYQSLLGAAEVTAGLLLFLPRTATAGALLGMVSMAQVWILNMTFDVPVKILSFHMLLLSLVLLAPQARRLANILVLERPSEPATQPRLFSGRRANRIAAVVQVALGIWIAAGFAQAEWKNLYEGGLRTPKPALYGIWNVTDFSIDGHDVPPLVTDESRWRRLVFDIENFAAFQRMDDSFVPLRAAVDTEAHTVALSNLPRTSNVQPHKLADLTFDRPAPDRLTLHGDLNGHPVTIALRQFDLNSLPLKGPGFHWIHNAEE</sequence>
<evidence type="ECO:0000313" key="3">
    <source>
        <dbReference type="Proteomes" id="UP000503540"/>
    </source>
</evidence>
<dbReference type="AlphaFoldDB" id="A0A6G9YMA5"/>
<feature type="transmembrane region" description="Helical" evidence="1">
    <location>
        <begin position="191"/>
        <end position="209"/>
    </location>
</feature>
<keyword evidence="3" id="KW-1185">Reference proteome</keyword>
<accession>A0A6G9YMA5</accession>
<organism evidence="2 3">
    <name type="scientific">Nocardia arthritidis</name>
    <dbReference type="NCBI Taxonomy" id="228602"/>
    <lineage>
        <taxon>Bacteria</taxon>
        <taxon>Bacillati</taxon>
        <taxon>Actinomycetota</taxon>
        <taxon>Actinomycetes</taxon>
        <taxon>Mycobacteriales</taxon>
        <taxon>Nocardiaceae</taxon>
        <taxon>Nocardia</taxon>
    </lineage>
</organism>
<feature type="transmembrane region" description="Helical" evidence="1">
    <location>
        <begin position="99"/>
        <end position="122"/>
    </location>
</feature>
<keyword evidence="1" id="KW-0472">Membrane</keyword>
<keyword evidence="1" id="KW-0812">Transmembrane</keyword>
<evidence type="ECO:0000256" key="1">
    <source>
        <dbReference type="SAM" id="Phobius"/>
    </source>
</evidence>
<feature type="transmembrane region" description="Helical" evidence="1">
    <location>
        <begin position="134"/>
        <end position="154"/>
    </location>
</feature>
<protein>
    <submittedName>
        <fullName evidence="2">DoxX family protein</fullName>
    </submittedName>
</protein>
<dbReference type="RefSeq" id="WP_238846780.1">
    <property type="nucleotide sequence ID" value="NZ_CP046172.1"/>
</dbReference>
<keyword evidence="1" id="KW-1133">Transmembrane helix</keyword>
<name>A0A6G9YMA5_9NOCA</name>
<feature type="transmembrane region" description="Helical" evidence="1">
    <location>
        <begin position="35"/>
        <end position="60"/>
    </location>
</feature>
<dbReference type="Proteomes" id="UP000503540">
    <property type="component" value="Chromosome"/>
</dbReference>
<proteinExistence type="predicted"/>
<evidence type="ECO:0000313" key="2">
    <source>
        <dbReference type="EMBL" id="QIS14344.1"/>
    </source>
</evidence>
<dbReference type="KEGG" id="nah:F5544_32535"/>
<reference evidence="2 3" key="1">
    <citation type="journal article" date="2019" name="ACS Chem. Biol.">
        <title>Identification and Mobilization of a Cryptic Antibiotic Biosynthesis Gene Locus from a Human-Pathogenic Nocardia Isolate.</title>
        <authorList>
            <person name="Herisse M."/>
            <person name="Ishida K."/>
            <person name="Porter J.L."/>
            <person name="Howden B."/>
            <person name="Hertweck C."/>
            <person name="Stinear T.P."/>
            <person name="Pidot S.J."/>
        </authorList>
    </citation>
    <scope>NUCLEOTIDE SEQUENCE [LARGE SCALE GENOMIC DNA]</scope>
    <source>
        <strain evidence="2 3">AUSMDU00012717</strain>
    </source>
</reference>
<gene>
    <name evidence="2" type="ORF">F5544_32535</name>
</gene>
<dbReference type="EMBL" id="CP046172">
    <property type="protein sequence ID" value="QIS14344.1"/>
    <property type="molecule type" value="Genomic_DNA"/>
</dbReference>
<feature type="transmembrane region" description="Helical" evidence="1">
    <location>
        <begin position="216"/>
        <end position="234"/>
    </location>
</feature>